<evidence type="ECO:0000256" key="4">
    <source>
        <dbReference type="SAM" id="Coils"/>
    </source>
</evidence>
<feature type="coiled-coil region" evidence="4">
    <location>
        <begin position="549"/>
        <end position="593"/>
    </location>
</feature>
<dbReference type="PANTHER" id="PTHR32114">
    <property type="entry name" value="ABC TRANSPORTER ABCH.3"/>
    <property type="match status" value="1"/>
</dbReference>
<accession>G9QI88</accession>
<dbReference type="SUPFAM" id="SSF52540">
    <property type="entry name" value="P-loop containing nucleoside triphosphate hydrolases"/>
    <property type="match status" value="1"/>
</dbReference>
<dbReference type="GO" id="GO:0004527">
    <property type="term" value="F:exonuclease activity"/>
    <property type="evidence" value="ECO:0007669"/>
    <property type="project" value="UniProtKB-KW"/>
</dbReference>
<keyword evidence="6" id="KW-0269">Exonuclease</keyword>
<dbReference type="HOGENOM" id="CLU_004785_2_1_9"/>
<feature type="domain" description="Rad50/SbcC-type AAA" evidence="5">
    <location>
        <begin position="5"/>
        <end position="216"/>
    </location>
</feature>
<reference evidence="6 7" key="1">
    <citation type="submission" date="2011-09" db="EMBL/GenBank/DDBJ databases">
        <title>The Genome Sequence of Bacillus smithii 7_3_47FAA.</title>
        <authorList>
            <consortium name="The Broad Institute Genome Sequencing Platform"/>
            <person name="Earl A."/>
            <person name="Ward D."/>
            <person name="Feldgarden M."/>
            <person name="Gevers D."/>
            <person name="Daigneault M."/>
            <person name="Strauss J."/>
            <person name="Allen-Vercoe E."/>
            <person name="Young S.K."/>
            <person name="Zeng Q."/>
            <person name="Gargeya S."/>
            <person name="Fitzgerald M."/>
            <person name="Haas B."/>
            <person name="Abouelleil A."/>
            <person name="Alvarado L."/>
            <person name="Arachchi H.M."/>
            <person name="Berlin A."/>
            <person name="Brown A."/>
            <person name="Chapman S.B."/>
            <person name="Chen Z."/>
            <person name="Dunbar C."/>
            <person name="Freedman E."/>
            <person name="Gearin G."/>
            <person name="Goldberg J."/>
            <person name="Griggs A."/>
            <person name="Gujja S."/>
            <person name="Heiman D."/>
            <person name="Howarth C."/>
            <person name="Larson L."/>
            <person name="Lui A."/>
            <person name="MacDonald P.J.P."/>
            <person name="Montmayeur A."/>
            <person name="Murphy C."/>
            <person name="Neiman D."/>
            <person name="Pearson M."/>
            <person name="Priest M."/>
            <person name="Roberts A."/>
            <person name="Saif S."/>
            <person name="Shea T."/>
            <person name="Shenoy N."/>
            <person name="Sisk P."/>
            <person name="Stolte C."/>
            <person name="Sykes S."/>
            <person name="Wortman J."/>
            <person name="Nusbaum C."/>
            <person name="Birren B."/>
        </authorList>
    </citation>
    <scope>NUCLEOTIDE SEQUENCE [LARGE SCALE GENOMIC DNA]</scope>
    <source>
        <strain evidence="6 7">7_3_47FAA</strain>
    </source>
</reference>
<dbReference type="PANTHER" id="PTHR32114:SF2">
    <property type="entry name" value="ABC TRANSPORTER ABCH.3"/>
    <property type="match status" value="1"/>
</dbReference>
<dbReference type="InterPro" id="IPR027417">
    <property type="entry name" value="P-loop_NTPase"/>
</dbReference>
<feature type="coiled-coil region" evidence="4">
    <location>
        <begin position="619"/>
        <end position="742"/>
    </location>
</feature>
<comment type="subunit">
    <text evidence="2">Heterodimer of SbcC and SbcD.</text>
</comment>
<dbReference type="CDD" id="cd03279">
    <property type="entry name" value="ABC_sbcCD"/>
    <property type="match status" value="1"/>
</dbReference>
<evidence type="ECO:0000256" key="1">
    <source>
        <dbReference type="ARBA" id="ARBA00006930"/>
    </source>
</evidence>
<evidence type="ECO:0000259" key="5">
    <source>
        <dbReference type="Pfam" id="PF13476"/>
    </source>
</evidence>
<dbReference type="GO" id="GO:0016887">
    <property type="term" value="F:ATP hydrolysis activity"/>
    <property type="evidence" value="ECO:0007669"/>
    <property type="project" value="InterPro"/>
</dbReference>
<keyword evidence="6" id="KW-0540">Nuclease</keyword>
<comment type="caution">
    <text evidence="6">The sequence shown here is derived from an EMBL/GenBank/DDBJ whole genome shotgun (WGS) entry which is preliminary data.</text>
</comment>
<feature type="coiled-coil region" evidence="4">
    <location>
        <begin position="811"/>
        <end position="862"/>
    </location>
</feature>
<evidence type="ECO:0000256" key="2">
    <source>
        <dbReference type="ARBA" id="ARBA00011322"/>
    </source>
</evidence>
<protein>
    <recommendedName>
        <fullName evidence="3">Nuclease SbcCD subunit C</fullName>
    </recommendedName>
</protein>
<dbReference type="Pfam" id="PF13558">
    <property type="entry name" value="SbcC_Walker_B"/>
    <property type="match status" value="1"/>
</dbReference>
<name>G9QI88_9BACI</name>
<dbReference type="Pfam" id="PF13476">
    <property type="entry name" value="AAA_23"/>
    <property type="match status" value="1"/>
</dbReference>
<dbReference type="PATRIC" id="fig|665952.3.peg.669"/>
<feature type="coiled-coil region" evidence="4">
    <location>
        <begin position="479"/>
        <end position="506"/>
    </location>
</feature>
<feature type="coiled-coil region" evidence="4">
    <location>
        <begin position="186"/>
        <end position="448"/>
    </location>
</feature>
<organism evidence="6 7">
    <name type="scientific">Bacillus smithii 7_3_47FAA</name>
    <dbReference type="NCBI Taxonomy" id="665952"/>
    <lineage>
        <taxon>Bacteria</taxon>
        <taxon>Bacillati</taxon>
        <taxon>Bacillota</taxon>
        <taxon>Bacilli</taxon>
        <taxon>Bacillales</taxon>
        <taxon>Bacillaceae</taxon>
        <taxon>Bacillus</taxon>
    </lineage>
</organism>
<dbReference type="RefSeq" id="WP_003352945.1">
    <property type="nucleotide sequence ID" value="NZ_JH414742.1"/>
</dbReference>
<proteinExistence type="inferred from homology"/>
<dbReference type="InterPro" id="IPR038729">
    <property type="entry name" value="Rad50/SbcC_AAA"/>
</dbReference>
<dbReference type="Proteomes" id="UP000011747">
    <property type="component" value="Unassembled WGS sequence"/>
</dbReference>
<keyword evidence="6" id="KW-0378">Hydrolase</keyword>
<dbReference type="AlphaFoldDB" id="G9QI88"/>
<keyword evidence="7" id="KW-1185">Reference proteome</keyword>
<dbReference type="GO" id="GO:0006302">
    <property type="term" value="P:double-strand break repair"/>
    <property type="evidence" value="ECO:0007669"/>
    <property type="project" value="InterPro"/>
</dbReference>
<dbReference type="Gene3D" id="3.40.50.300">
    <property type="entry name" value="P-loop containing nucleotide triphosphate hydrolases"/>
    <property type="match status" value="2"/>
</dbReference>
<dbReference type="EMBL" id="ACWF01000028">
    <property type="protein sequence ID" value="EHL79154.1"/>
    <property type="molecule type" value="Genomic_DNA"/>
</dbReference>
<gene>
    <name evidence="6" type="ORF">HMPREF1015_01452</name>
</gene>
<sequence>MRPLRLTLQAFGPYAGKEVIDFTKLGNRTMFVITGKTGAGKTTIFDGICFAIYGKASGEDRSGTDLRSHFADPETLTEVSLLFSLRGQTYYIVRSPQQEKKKARGDGMTTVNAKAELYRITDQGEKQIIASNVRETEEKIKELIQLDAHQFRQILMIPQGEFRKLLVSDSKEKEAILQKLFHTEMYKKIEEKLKEEADQLKSIVQQRKQEQERLLKSIRTQNSELLEALHQEIVDPQRILDLLSSELKEWRSQYESIKSEISDKQVQCDQLKEQITQGKAILDQFTLKRQLEEEKTKLERQIEEVEKQQLEVERAKKAAKLDQQENQCRRLHAEIQELEKRKQIFQNQLAEIEPQLEAAQKNWEEEQAKEEERKRAVEAVSRLKALENDIQSYEEETIALDKMEAQWKELQQEKQTYSDQLEKIEERLEQKNTLLSELEQTKLALLQRERLIEKTERIVNRLLKYQDEQHRKERILSALTVANEQLQATERALLDAKATVRHLEKEWFDGQAGILAQNLQEHEPCPVCGSVHHPAPAQYKQELPSEEDLNSAKEKAAEVEQRKQEAERRFFQLQLEMKTIENSKEEIQKELENLFPNFSEESLSSDIRSQQSSLQELKLRQQEDKKALLKEQELKTEAEQLTVEKQQVENALEKCLETVDEIEKQMMMKRANIERMNTQIPENLRSKSAFQKALQERIQYQESLQKSYDEAQKRYQELNMSMVKLQSRVEEVTNTLLEKTKQMDLERNTFKQMLKEEGFPDYRHYEKAKRTEEENKMLENTIQEFWERYRYVSSRMDELERVLAGIQIPDLNRFNQKLNEIMEELAQLDEKRTSTLLTIQNNEMIYQNVTDINKELEQLEEQYKTFGHLYEITKGQNPHRLTFERYVLAAFLDDILLSANERLAKMTGGRYRMLRKRDRSKGNVQSGLELLIYDQYTGQTRHVKTLSGGESFKASLSLALGMADVVQSYAGGISLETMFIDEGFGTLDPESLDQAIEALMDIQDSGRLVGIISHVPELKERIDARLEVISTQNGSHTKFHIFY</sequence>
<evidence type="ECO:0000313" key="6">
    <source>
        <dbReference type="EMBL" id="EHL79154.1"/>
    </source>
</evidence>
<comment type="similarity">
    <text evidence="1">Belongs to the SMC family. SbcC subfamily.</text>
</comment>
<keyword evidence="4" id="KW-0175">Coiled coil</keyword>
<evidence type="ECO:0000313" key="7">
    <source>
        <dbReference type="Proteomes" id="UP000011747"/>
    </source>
</evidence>
<evidence type="ECO:0000256" key="3">
    <source>
        <dbReference type="ARBA" id="ARBA00013368"/>
    </source>
</evidence>